<dbReference type="KEGG" id="mvs:MVIS_2597"/>
<dbReference type="EMBL" id="FPLD01000100">
    <property type="protein sequence ID" value="SGZ10207.1"/>
    <property type="molecule type" value="Genomic_DNA"/>
</dbReference>
<proteinExistence type="predicted"/>
<keyword evidence="1" id="KW-0732">Signal</keyword>
<dbReference type="InterPro" id="IPR027385">
    <property type="entry name" value="Beta-barrel_OMP"/>
</dbReference>
<dbReference type="PATRIC" id="fig|80854.5.peg.2763"/>
<organism evidence="2 3">
    <name type="scientific">Moritella viscosa</name>
    <dbReference type="NCBI Taxonomy" id="80854"/>
    <lineage>
        <taxon>Bacteria</taxon>
        <taxon>Pseudomonadati</taxon>
        <taxon>Pseudomonadota</taxon>
        <taxon>Gammaproteobacteria</taxon>
        <taxon>Alteromonadales</taxon>
        <taxon>Moritellaceae</taxon>
        <taxon>Moritella</taxon>
    </lineage>
</organism>
<protein>
    <submittedName>
        <fullName evidence="2">Outer membrane protein</fullName>
    </submittedName>
</protein>
<sequence length="189" mass="20386">MKSITVLGALATIVLTTHVQANQDVSGFYIGGGLGSTFSDSDSSSFYSDTHGSTLKLIGGYQFNRIVAIETQYTKYGDVTPLRNENDYKWAPSTISLAANLGYTFQNGLRPFTTIGLSSLNLNQTTKKIDDNNATAARLGLGLEYTPANLSNINFRAGYEADAFTLNSPSKSDTDVILSSLYLAASYKF</sequence>
<dbReference type="SUPFAM" id="SSF56925">
    <property type="entry name" value="OMPA-like"/>
    <property type="match status" value="1"/>
</dbReference>
<name>A0A090IDX7_9GAMM</name>
<dbReference type="Proteomes" id="UP000183794">
    <property type="component" value="Unassembled WGS sequence"/>
</dbReference>
<gene>
    <name evidence="2" type="ORF">NVI5450_3552</name>
</gene>
<evidence type="ECO:0000313" key="2">
    <source>
        <dbReference type="EMBL" id="SGZ10207.1"/>
    </source>
</evidence>
<evidence type="ECO:0000256" key="1">
    <source>
        <dbReference type="ARBA" id="ARBA00022729"/>
    </source>
</evidence>
<dbReference type="AlphaFoldDB" id="A0A090IDX7"/>
<dbReference type="STRING" id="80854.MVIS_2597"/>
<dbReference type="HOGENOM" id="CLU_1408234_0_0_6"/>
<dbReference type="InterPro" id="IPR011250">
    <property type="entry name" value="OMP/PagP_B-barrel"/>
</dbReference>
<dbReference type="RefSeq" id="WP_045110751.1">
    <property type="nucleotide sequence ID" value="NZ_CAWRBC010000028.1"/>
</dbReference>
<dbReference type="OrthoDB" id="6214129at2"/>
<accession>A0A090IDX7</accession>
<dbReference type="Gene3D" id="2.40.160.20">
    <property type="match status" value="1"/>
</dbReference>
<evidence type="ECO:0000313" key="3">
    <source>
        <dbReference type="Proteomes" id="UP000183794"/>
    </source>
</evidence>
<dbReference type="Pfam" id="PF13505">
    <property type="entry name" value="OMP_b-brl"/>
    <property type="match status" value="1"/>
</dbReference>
<reference evidence="2 3" key="1">
    <citation type="submission" date="2016-11" db="EMBL/GenBank/DDBJ databases">
        <authorList>
            <person name="Jaros S."/>
            <person name="Januszkiewicz K."/>
            <person name="Wedrychowicz H."/>
        </authorList>
    </citation>
    <scope>NUCLEOTIDE SEQUENCE [LARGE SCALE GENOMIC DNA]</scope>
    <source>
        <strain evidence="2">NVI 5450</strain>
    </source>
</reference>